<keyword evidence="2" id="KW-1185">Reference proteome</keyword>
<dbReference type="AlphaFoldDB" id="W0RR88"/>
<keyword evidence="1" id="KW-0614">Plasmid</keyword>
<dbReference type="HOGENOM" id="CLU_2193185_0_0_0"/>
<reference evidence="1 2" key="1">
    <citation type="journal article" date="2014" name="Genome Announc.">
        <title>Genome Sequence and Methylome of Soil Bacterium Gemmatirosa kalamazoonensis KBS708T, a Member of the Rarely Cultivated Gemmatimonadetes Phylum.</title>
        <authorList>
            <person name="Debruyn J.M."/>
            <person name="Radosevich M."/>
            <person name="Wommack K.E."/>
            <person name="Polson S.W."/>
            <person name="Hauser L.J."/>
            <person name="Fawaz M.N."/>
            <person name="Korlach J."/>
            <person name="Tsai Y.C."/>
        </authorList>
    </citation>
    <scope>NUCLEOTIDE SEQUENCE [LARGE SCALE GENOMIC DNA]</scope>
    <source>
        <strain evidence="1 2">KBS708</strain>
        <plasmid evidence="2">Plasmid 1</plasmid>
    </source>
</reference>
<proteinExistence type="predicted"/>
<gene>
    <name evidence="1" type="ORF">J421_5295</name>
</gene>
<evidence type="ECO:0000313" key="1">
    <source>
        <dbReference type="EMBL" id="AHG92830.1"/>
    </source>
</evidence>
<protein>
    <submittedName>
        <fullName evidence="1">Uncharacterized protein</fullName>
    </submittedName>
</protein>
<dbReference type="EMBL" id="CP007129">
    <property type="protein sequence ID" value="AHG92830.1"/>
    <property type="molecule type" value="Genomic_DNA"/>
</dbReference>
<geneLocation type="plasmid" evidence="1 2">
    <name>1</name>
</geneLocation>
<sequence>MDRPLDRLARAGTNPEIVRQVAVLLAERWDPGAELAAPDGTCEPAAHAGAVLGVLGGGGPLADVVGYLRRAEEDRFVFPRSTAAERWALAEAIHALVLGTATPDSPAA</sequence>
<dbReference type="RefSeq" id="WP_148306557.1">
    <property type="nucleotide sequence ID" value="NZ_CP007129.1"/>
</dbReference>
<accession>W0RR88</accession>
<dbReference type="KEGG" id="gba:J421_5295"/>
<name>W0RR88_9BACT</name>
<dbReference type="Proteomes" id="UP000019151">
    <property type="component" value="Plasmid 1"/>
</dbReference>
<organism evidence="1 2">
    <name type="scientific">Gemmatirosa kalamazoonensis</name>
    <dbReference type="NCBI Taxonomy" id="861299"/>
    <lineage>
        <taxon>Bacteria</taxon>
        <taxon>Pseudomonadati</taxon>
        <taxon>Gemmatimonadota</taxon>
        <taxon>Gemmatimonadia</taxon>
        <taxon>Gemmatimonadales</taxon>
        <taxon>Gemmatimonadaceae</taxon>
        <taxon>Gemmatirosa</taxon>
    </lineage>
</organism>
<evidence type="ECO:0000313" key="2">
    <source>
        <dbReference type="Proteomes" id="UP000019151"/>
    </source>
</evidence>
<dbReference type="InParanoid" id="W0RR88"/>